<dbReference type="PROSITE" id="PS01304">
    <property type="entry name" value="UBIH"/>
    <property type="match status" value="1"/>
</dbReference>
<feature type="transmembrane region" description="Helical" evidence="1">
    <location>
        <begin position="12"/>
        <end position="30"/>
    </location>
</feature>
<accession>A0A1W6SLH8</accession>
<evidence type="ECO:0000256" key="1">
    <source>
        <dbReference type="SAM" id="Phobius"/>
    </source>
</evidence>
<dbReference type="Pfam" id="PF01494">
    <property type="entry name" value="FAD_binding_3"/>
    <property type="match status" value="1"/>
</dbReference>
<dbReference type="OrthoDB" id="9769565at2"/>
<dbReference type="AlphaFoldDB" id="A0A1W6SLH8"/>
<organism evidence="3 4">
    <name type="scientific">Nitrosospira lacus</name>
    <dbReference type="NCBI Taxonomy" id="1288494"/>
    <lineage>
        <taxon>Bacteria</taxon>
        <taxon>Pseudomonadati</taxon>
        <taxon>Pseudomonadota</taxon>
        <taxon>Betaproteobacteria</taxon>
        <taxon>Nitrosomonadales</taxon>
        <taxon>Nitrosomonadaceae</taxon>
        <taxon>Nitrosospira</taxon>
    </lineage>
</organism>
<dbReference type="Gene3D" id="3.50.50.60">
    <property type="entry name" value="FAD/NAD(P)-binding domain"/>
    <property type="match status" value="2"/>
</dbReference>
<gene>
    <name evidence="3" type="ORF">EBAPG3_002110</name>
</gene>
<reference evidence="3 4" key="1">
    <citation type="journal article" date="2015" name="Int. J. Syst. Evol. Microbiol.">
        <title>Nitrosospira lacus sp. nov., a psychrotolerant, ammonia-oxidizing bacterium from sandy lake sediment.</title>
        <authorList>
            <person name="Urakawa H."/>
            <person name="Garcia J.C."/>
            <person name="Nielsen J.L."/>
            <person name="Le V.Q."/>
            <person name="Kozlowski J.A."/>
            <person name="Stein L.Y."/>
            <person name="Lim C.K."/>
            <person name="Pommerening-Roser A."/>
            <person name="Martens-Habbena W."/>
            <person name="Stahl D.A."/>
            <person name="Klotz M.G."/>
        </authorList>
    </citation>
    <scope>NUCLEOTIDE SEQUENCE [LARGE SCALE GENOMIC DNA]</scope>
    <source>
        <strain evidence="3 4">APG3</strain>
    </source>
</reference>
<dbReference type="InterPro" id="IPR036188">
    <property type="entry name" value="FAD/NAD-bd_sf"/>
</dbReference>
<dbReference type="SUPFAM" id="SSF51905">
    <property type="entry name" value="FAD/NAD(P)-binding domain"/>
    <property type="match status" value="1"/>
</dbReference>
<dbReference type="PRINTS" id="PR00420">
    <property type="entry name" value="RNGMNOXGNASE"/>
</dbReference>
<dbReference type="InterPro" id="IPR051205">
    <property type="entry name" value="UbiH/COQ6_monooxygenase"/>
</dbReference>
<dbReference type="InterPro" id="IPR018168">
    <property type="entry name" value="Ubi_Hdrlase_CS"/>
</dbReference>
<evidence type="ECO:0000313" key="4">
    <source>
        <dbReference type="Proteomes" id="UP000012179"/>
    </source>
</evidence>
<dbReference type="eggNOG" id="COG0654">
    <property type="taxonomic scope" value="Bacteria"/>
</dbReference>
<name>A0A1W6SLH8_9PROT</name>
<evidence type="ECO:0000313" key="3">
    <source>
        <dbReference type="EMBL" id="ARO86666.1"/>
    </source>
</evidence>
<keyword evidence="1" id="KW-1133">Transmembrane helix</keyword>
<keyword evidence="4" id="KW-1185">Reference proteome</keyword>
<keyword evidence="1" id="KW-0812">Transmembrane</keyword>
<evidence type="ECO:0000259" key="2">
    <source>
        <dbReference type="Pfam" id="PF01494"/>
    </source>
</evidence>
<dbReference type="KEGG" id="nlc:EBAPG3_002110"/>
<protein>
    <submittedName>
        <fullName evidence="3">Ubiquinone biosynthesis protein UbiH</fullName>
    </submittedName>
</protein>
<feature type="domain" description="FAD-binding" evidence="2">
    <location>
        <begin position="12"/>
        <end position="364"/>
    </location>
</feature>
<dbReference type="GO" id="GO:0071949">
    <property type="term" value="F:FAD binding"/>
    <property type="evidence" value="ECO:0007669"/>
    <property type="project" value="InterPro"/>
</dbReference>
<sequence length="419" mass="44944">MSQGKTILKHEYDLIIIGGGPVGMGLALALRGAGVSVLLLEARGLPEKTEDSRPLALSHGSRLILERLGVWKGLPDVTPITTIHISNRGGFGRAVMTADDIGVPALGYVVNHHDVFRSMHKALKKCDVDYLTGAQVTRLETGAERAQAEFQHDGVTKKAAARLLVLADGGRLTAQIEGVTQHVQDYQQWAVVARIKSECCPRLGGTAARPLKITGRTGSGFIRSPAEAGVAYERFTPDGPVALLPSGEYFALVWTVSPSAAEEILALDDAAFLVRLHDHFGDRLGKLVEAGKRSGFPLVLKYVTPVTACRAALVGNAAQTLHPVAGQGFNLGLRDAWELADEIISAPAETGTPAMLARYRHRRRMDSGAGRIFTDSLVKLFSNDDPVLGSMRGMGLSALDCLPQAKRFVARRMMFGARG</sequence>
<proteinExistence type="predicted"/>
<dbReference type="EMBL" id="CP021106">
    <property type="protein sequence ID" value="ARO86666.1"/>
    <property type="molecule type" value="Genomic_DNA"/>
</dbReference>
<dbReference type="PANTHER" id="PTHR43876">
    <property type="entry name" value="UBIQUINONE BIOSYNTHESIS MONOOXYGENASE COQ6, MITOCHONDRIAL"/>
    <property type="match status" value="1"/>
</dbReference>
<dbReference type="Proteomes" id="UP000012179">
    <property type="component" value="Chromosome"/>
</dbReference>
<keyword evidence="1" id="KW-0472">Membrane</keyword>
<keyword evidence="3" id="KW-0830">Ubiquinone</keyword>
<dbReference type="InterPro" id="IPR002938">
    <property type="entry name" value="FAD-bd"/>
</dbReference>
<dbReference type="PANTHER" id="PTHR43876:SF7">
    <property type="entry name" value="UBIQUINONE BIOSYNTHESIS MONOOXYGENASE COQ6, MITOCHONDRIAL"/>
    <property type="match status" value="1"/>
</dbReference>
<dbReference type="RefSeq" id="WP_004175308.1">
    <property type="nucleotide sequence ID" value="NZ_CP021106.3"/>
</dbReference>